<protein>
    <submittedName>
        <fullName evidence="2">tRNA uridine 5-carboxymethylaminomethyl modification enzyme MnmG</fullName>
    </submittedName>
</protein>
<organism evidence="2">
    <name type="scientific">Lygus hesperus</name>
    <name type="common">Western plant bug</name>
    <dbReference type="NCBI Taxonomy" id="30085"/>
    <lineage>
        <taxon>Eukaryota</taxon>
        <taxon>Metazoa</taxon>
        <taxon>Ecdysozoa</taxon>
        <taxon>Arthropoda</taxon>
        <taxon>Hexapoda</taxon>
        <taxon>Insecta</taxon>
        <taxon>Pterygota</taxon>
        <taxon>Neoptera</taxon>
        <taxon>Paraneoptera</taxon>
        <taxon>Hemiptera</taxon>
        <taxon>Heteroptera</taxon>
        <taxon>Panheteroptera</taxon>
        <taxon>Cimicomorpha</taxon>
        <taxon>Miridae</taxon>
        <taxon>Mirini</taxon>
        <taxon>Lygus</taxon>
    </lineage>
</organism>
<sequence>SLISDLGMMCEVLAVVLSLVGAAWSLHLALDEALIHAGTADIDLSIFHEALSKKDFKSLPNLYEKLEEDRTIIKSDIRKLREASVPQSAQSLRRLMTIQLNQILFKINGLLPDSVGTEEENTSEITPEIIVVNQKRRIANRDASLNASDHEPKRSSAKPTVPISFSWKHS</sequence>
<reference evidence="2" key="1">
    <citation type="journal article" date="2014" name="PLoS ONE">
        <title>Transcriptome-Based Identification of ABC Transporters in the Western Tarnished Plant Bug Lygus hesperus.</title>
        <authorList>
            <person name="Hull J.J."/>
            <person name="Chaney K."/>
            <person name="Geib S.M."/>
            <person name="Fabrick J.A."/>
            <person name="Brent C.S."/>
            <person name="Walsh D."/>
            <person name="Lavine L.C."/>
        </authorList>
    </citation>
    <scope>NUCLEOTIDE SEQUENCE</scope>
</reference>
<gene>
    <name evidence="2" type="primary">mnmG_25</name>
    <name evidence="2" type="ORF">CM83_6740</name>
</gene>
<dbReference type="EMBL" id="GBHO01004783">
    <property type="protein sequence ID" value="JAG38821.1"/>
    <property type="molecule type" value="Transcribed_RNA"/>
</dbReference>
<dbReference type="AlphaFoldDB" id="A0A0A9Z4L2"/>
<accession>A0A0A9Z4L2</accession>
<feature type="non-terminal residue" evidence="2">
    <location>
        <position position="1"/>
    </location>
</feature>
<evidence type="ECO:0000313" key="2">
    <source>
        <dbReference type="EMBL" id="JAG38821.1"/>
    </source>
</evidence>
<evidence type="ECO:0000256" key="1">
    <source>
        <dbReference type="SAM" id="MobiDB-lite"/>
    </source>
</evidence>
<proteinExistence type="predicted"/>
<feature type="region of interest" description="Disordered" evidence="1">
    <location>
        <begin position="144"/>
        <end position="170"/>
    </location>
</feature>
<reference evidence="2" key="2">
    <citation type="submission" date="2014-07" db="EMBL/GenBank/DDBJ databases">
        <authorList>
            <person name="Hull J."/>
        </authorList>
    </citation>
    <scope>NUCLEOTIDE SEQUENCE</scope>
</reference>
<name>A0A0A9Z4L2_LYGHE</name>